<keyword evidence="1" id="KW-0597">Phosphoprotein</keyword>
<organism evidence="3 4">
    <name type="scientific">Sorangium cellulosum</name>
    <name type="common">Polyangium cellulosum</name>
    <dbReference type="NCBI Taxonomy" id="56"/>
    <lineage>
        <taxon>Bacteria</taxon>
        <taxon>Pseudomonadati</taxon>
        <taxon>Myxococcota</taxon>
        <taxon>Polyangia</taxon>
        <taxon>Polyangiales</taxon>
        <taxon>Polyangiaceae</taxon>
        <taxon>Sorangium</taxon>
    </lineage>
</organism>
<sequence>MVEGDDTIIARNRAFQENFGESASLVDCIDTADHANLTSARRATSEGTAALVARPASGPKAGFPMRWTIWQAGASASCVRLDGPATPSQTLPAPLAPLVGSGEPVPLKTLLLGEIFERMDAVVWAIAKDGTILLSEGSGLAHFGLKPGQMVGLNALEIYPPGSASYDEAVRVLQGESVHVDGMEGKDYWIRFQEPLRDERGDVTANLAVSICVTKNAHDTLQAKALHTAVGELPVVIWAMERDGTCTLSAGKGLRDLGVDSRTLVGANLFHLYGDHPDFMEHAQRALSGEQFSVETRIGDHRWRNHFIPVFHTWGDKVVRIYAAAENVTERAKQESSLREQLELIKRQQAAIVSLSSPIIEVWSGVLVVPLIGELEAGRAEALLEQLLEHVSRRQSSAVILDLTGVDVVETATAQHLFKIMRSVELVGCKGLVSGIRPSVAKTMVELGIELSTLATYPTLAEALRRWINRRAPSSSLLR</sequence>
<gene>
    <name evidence="3" type="ORF">BE17_47490</name>
</gene>
<proteinExistence type="predicted"/>
<evidence type="ECO:0000259" key="2">
    <source>
        <dbReference type="PROSITE" id="PS50801"/>
    </source>
</evidence>
<dbReference type="Gene3D" id="3.30.450.20">
    <property type="entry name" value="PAS domain"/>
    <property type="match status" value="2"/>
</dbReference>
<dbReference type="Proteomes" id="UP000075635">
    <property type="component" value="Unassembled WGS sequence"/>
</dbReference>
<accession>A0A150SJY0</accession>
<evidence type="ECO:0000256" key="1">
    <source>
        <dbReference type="ARBA" id="ARBA00022553"/>
    </source>
</evidence>
<dbReference type="SUPFAM" id="SSF52091">
    <property type="entry name" value="SpoIIaa-like"/>
    <property type="match status" value="1"/>
</dbReference>
<dbReference type="SUPFAM" id="SSF55785">
    <property type="entry name" value="PYP-like sensor domain (PAS domain)"/>
    <property type="match status" value="2"/>
</dbReference>
<evidence type="ECO:0000313" key="3">
    <source>
        <dbReference type="EMBL" id="KYF92731.1"/>
    </source>
</evidence>
<dbReference type="AlphaFoldDB" id="A0A150SJY0"/>
<dbReference type="EMBL" id="JEMB01000886">
    <property type="protein sequence ID" value="KYF92731.1"/>
    <property type="molecule type" value="Genomic_DNA"/>
</dbReference>
<dbReference type="Pfam" id="PF01740">
    <property type="entry name" value="STAS"/>
    <property type="match status" value="1"/>
</dbReference>
<protein>
    <recommendedName>
        <fullName evidence="2">STAS domain-containing protein</fullName>
    </recommendedName>
</protein>
<dbReference type="InterPro" id="IPR002645">
    <property type="entry name" value="STAS_dom"/>
</dbReference>
<reference evidence="3 4" key="1">
    <citation type="submission" date="2014-02" db="EMBL/GenBank/DDBJ databases">
        <title>The small core and large imbalanced accessory genome model reveals a collaborative survival strategy of Sorangium cellulosum strains in nature.</title>
        <authorList>
            <person name="Han K."/>
            <person name="Peng R."/>
            <person name="Blom J."/>
            <person name="Li Y.-Z."/>
        </authorList>
    </citation>
    <scope>NUCLEOTIDE SEQUENCE [LARGE SCALE GENOMIC DNA]</scope>
    <source>
        <strain evidence="3 4">So0011-07</strain>
    </source>
</reference>
<dbReference type="PROSITE" id="PS50801">
    <property type="entry name" value="STAS"/>
    <property type="match status" value="1"/>
</dbReference>
<dbReference type="CDD" id="cd07041">
    <property type="entry name" value="STAS_RsbR_RsbS_like"/>
    <property type="match status" value="1"/>
</dbReference>
<comment type="caution">
    <text evidence="3">The sequence shown here is derived from an EMBL/GenBank/DDBJ whole genome shotgun (WGS) entry which is preliminary data.</text>
</comment>
<dbReference type="InterPro" id="IPR036513">
    <property type="entry name" value="STAS_dom_sf"/>
</dbReference>
<dbReference type="InterPro" id="IPR035965">
    <property type="entry name" value="PAS-like_dom_sf"/>
</dbReference>
<feature type="domain" description="STAS" evidence="2">
    <location>
        <begin position="356"/>
        <end position="467"/>
    </location>
</feature>
<evidence type="ECO:0000313" key="4">
    <source>
        <dbReference type="Proteomes" id="UP000075635"/>
    </source>
</evidence>
<dbReference type="PANTHER" id="PTHR33745:SF3">
    <property type="entry name" value="RSBT CO-ANTAGONIST PROTEIN RSBRC"/>
    <property type="match status" value="1"/>
</dbReference>
<dbReference type="Gene3D" id="3.30.750.24">
    <property type="entry name" value="STAS domain"/>
    <property type="match status" value="1"/>
</dbReference>
<name>A0A150SJY0_SORCE</name>
<dbReference type="PANTHER" id="PTHR33745">
    <property type="entry name" value="RSBT ANTAGONIST PROTEIN RSBS-RELATED"/>
    <property type="match status" value="1"/>
</dbReference>
<dbReference type="InterPro" id="IPR051932">
    <property type="entry name" value="Bact_StressResp_Reg"/>
</dbReference>